<name>A0A1I8F8J7_9PLAT</name>
<evidence type="ECO:0000313" key="3">
    <source>
        <dbReference type="WBParaSite" id="maker-unitig_24720-snap-gene-0.2-mRNA-1"/>
    </source>
</evidence>
<feature type="region of interest" description="Disordered" evidence="1">
    <location>
        <begin position="142"/>
        <end position="172"/>
    </location>
</feature>
<keyword evidence="2" id="KW-1185">Reference proteome</keyword>
<protein>
    <submittedName>
        <fullName evidence="3">DWNN domain-containing protein</fullName>
    </submittedName>
</protein>
<accession>A0A1I8F8J7</accession>
<reference evidence="3" key="1">
    <citation type="submission" date="2016-11" db="UniProtKB">
        <authorList>
            <consortium name="WormBaseParasite"/>
        </authorList>
    </citation>
    <scope>IDENTIFICATION</scope>
</reference>
<dbReference type="WBParaSite" id="maker-unitig_24720-snap-gene-0.2-mRNA-1">
    <property type="protein sequence ID" value="maker-unitig_24720-snap-gene-0.2-mRNA-1"/>
    <property type="gene ID" value="maker-unitig_24720-snap-gene-0.2"/>
</dbReference>
<feature type="region of interest" description="Disordered" evidence="1">
    <location>
        <begin position="184"/>
        <end position="219"/>
    </location>
</feature>
<proteinExistence type="predicted"/>
<dbReference type="AlphaFoldDB" id="A0A1I8F8J7"/>
<dbReference type="Gene3D" id="2.30.30.140">
    <property type="match status" value="1"/>
</dbReference>
<dbReference type="Proteomes" id="UP000095280">
    <property type="component" value="Unplaced"/>
</dbReference>
<sequence length="219" mass="23548">RIAPSVASRSQSCPAFPGALASCGKSANFWKPRTRGATGRPPSCWRCTEDTKSVLVHYHKWSAKFDEEIEMSSERLRPLNKPTKQSAESAEAAAFQPGDLVLARASQLKPYDAAEAEAIFAAQWPPRGPARSTMTPLVRRIQENSRRRRLEKRGGCGVGAARRGDDADDQLMLNSTCPESLLSAELASASSSDAGGASSSQQQQQKQKAATAAASRSFP</sequence>
<organism evidence="2 3">
    <name type="scientific">Macrostomum lignano</name>
    <dbReference type="NCBI Taxonomy" id="282301"/>
    <lineage>
        <taxon>Eukaryota</taxon>
        <taxon>Metazoa</taxon>
        <taxon>Spiralia</taxon>
        <taxon>Lophotrochozoa</taxon>
        <taxon>Platyhelminthes</taxon>
        <taxon>Rhabditophora</taxon>
        <taxon>Macrostomorpha</taxon>
        <taxon>Macrostomida</taxon>
        <taxon>Macrostomidae</taxon>
        <taxon>Macrostomum</taxon>
    </lineage>
</organism>
<evidence type="ECO:0000313" key="2">
    <source>
        <dbReference type="Proteomes" id="UP000095280"/>
    </source>
</evidence>
<evidence type="ECO:0000256" key="1">
    <source>
        <dbReference type="SAM" id="MobiDB-lite"/>
    </source>
</evidence>